<keyword evidence="5" id="KW-0378">Hydrolase</keyword>
<evidence type="ECO:0000313" key="5">
    <source>
        <dbReference type="EMBL" id="QAU06255.1"/>
    </source>
</evidence>
<evidence type="ECO:0000259" key="4">
    <source>
        <dbReference type="Pfam" id="PF05065"/>
    </source>
</evidence>
<feature type="domain" description="Phage capsid-like C-terminal" evidence="4">
    <location>
        <begin position="423"/>
        <end position="623"/>
    </location>
</feature>
<gene>
    <name evidence="5" type="primary">20</name>
    <name evidence="5" type="ORF">SEA_RICKMORE_20</name>
</gene>
<evidence type="ECO:0000313" key="6">
    <source>
        <dbReference type="Proteomes" id="UP000290536"/>
    </source>
</evidence>
<keyword evidence="6" id="KW-1185">Reference proteome</keyword>
<evidence type="ECO:0000256" key="2">
    <source>
        <dbReference type="ARBA" id="ARBA00022844"/>
    </source>
</evidence>
<dbReference type="GO" id="GO:0006508">
    <property type="term" value="P:proteolysis"/>
    <property type="evidence" value="ECO:0007669"/>
    <property type="project" value="UniProtKB-KW"/>
</dbReference>
<dbReference type="GO" id="GO:0044423">
    <property type="term" value="C:virion component"/>
    <property type="evidence" value="ECO:0007669"/>
    <property type="project" value="UniProtKB-KW"/>
</dbReference>
<keyword evidence="2" id="KW-0946">Virion</keyword>
<dbReference type="Pfam" id="PF05065">
    <property type="entry name" value="Phage_capsid"/>
    <property type="match status" value="1"/>
</dbReference>
<feature type="region of interest" description="Disordered" evidence="3">
    <location>
        <begin position="251"/>
        <end position="281"/>
    </location>
</feature>
<dbReference type="EMBL" id="MK376953">
    <property type="protein sequence ID" value="QAU06255.1"/>
    <property type="molecule type" value="Genomic_DNA"/>
</dbReference>
<dbReference type="InterPro" id="IPR054612">
    <property type="entry name" value="Phage_capsid-like_C"/>
</dbReference>
<feature type="compositionally biased region" description="Basic and acidic residues" evidence="3">
    <location>
        <begin position="251"/>
        <end position="274"/>
    </location>
</feature>
<dbReference type="SUPFAM" id="SSF56563">
    <property type="entry name" value="Major capsid protein gp5"/>
    <property type="match status" value="1"/>
</dbReference>
<dbReference type="KEGG" id="vg:55613809"/>
<evidence type="ECO:0000256" key="3">
    <source>
        <dbReference type="SAM" id="MobiDB-lite"/>
    </source>
</evidence>
<keyword evidence="5" id="KW-0645">Protease</keyword>
<name>A0A410TB63_9CAUD</name>
<dbReference type="GO" id="GO:0008233">
    <property type="term" value="F:peptidase activity"/>
    <property type="evidence" value="ECO:0007669"/>
    <property type="project" value="UniProtKB-KW"/>
</dbReference>
<dbReference type="NCBIfam" id="TIGR01554">
    <property type="entry name" value="major_cap_HK97"/>
    <property type="match status" value="1"/>
</dbReference>
<comment type="subcellular location">
    <subcellularLocation>
        <location evidence="1">Virion</location>
    </subcellularLocation>
</comment>
<sequence>MEPDFSGFATKANLRCSDGRTILSDAFKHMDGTKVPLVWQHAHNEPSNVLGHMQLEARGGDVYGYGFFNDSDAAVNAKSLVKHGDITALSIYANKLVEKDKAVMHGTIREVSLVLAGANPGALIDNVNIAHSDGSLDTLDDEAIIYTGLPIAHSEESTETMGNKTIGDIFDALNDEQKGAVSQMLESALAHAEDDDKDKKKVDADKKDDKKDDKDSGSDEKTVKQIFDGMTEEQKNVVYFMIGQALDDAKAEKTETKSSSESDETKSTAKHDNFSEGSTTMSHNVFDKDAVTGADTTPALSHADSASIFEGAKRLGSIKEAAEDYALQHGIEDIDVLFPDAKAISSTPEFIARRTEWVSEVMTGTRKTPFSRIKSLTANLTLEEARAKGYIKGNLKKEEFFRVAKRVTTPQTIYKKQKLDRDDILDITDFDVVAWLKGEMRLMLEEEIARAVLLGDGRSAGDDDKISEDHVRPIANEDELYVTYLYVNTGGAEYTAEEIIDSLTLQRRHYRGSGNPTFFTSETVLAQLLLIKDKMGRRIYPTVNDLSAALRVSKIVAVEVMDEPSVDVLGVMVNLMDYTIGADKGGDVALFDDFDIDYNQYKYLIETRISGALVKAKSAVVIKAVAGGTLVRPTAPTWDDEDKTVTVPTVTGVTYKNKLTNATLTTASPVLLTPDEELTVIAVPASSSYYLSSSAEDEWMFDGDKGQVSGAF</sequence>
<proteinExistence type="predicted"/>
<feature type="compositionally biased region" description="Basic and acidic residues" evidence="3">
    <location>
        <begin position="191"/>
        <end position="223"/>
    </location>
</feature>
<dbReference type="InterPro" id="IPR024455">
    <property type="entry name" value="Phage_capsid"/>
</dbReference>
<dbReference type="RefSeq" id="YP_009843517.1">
    <property type="nucleotide sequence ID" value="NC_048749.1"/>
</dbReference>
<dbReference type="Proteomes" id="UP000290536">
    <property type="component" value="Segment"/>
</dbReference>
<evidence type="ECO:0000256" key="1">
    <source>
        <dbReference type="ARBA" id="ARBA00004328"/>
    </source>
</evidence>
<reference evidence="5 6" key="1">
    <citation type="submission" date="2019-01" db="EMBL/GenBank/DDBJ databases">
        <authorList>
            <person name="Mendiola A."/>
            <person name="Dhungana S."/>
            <person name="Koga A.P."/>
            <person name="Garlena R.A."/>
            <person name="Russell D.A."/>
            <person name="Pope W.H."/>
            <person name="Jacobs-Sera D."/>
            <person name="Hatfull G.F."/>
        </authorList>
    </citation>
    <scope>NUCLEOTIDE SEQUENCE [LARGE SCALE GENOMIC DNA]</scope>
</reference>
<protein>
    <submittedName>
        <fullName evidence="5">Major capsid and protease fusion protein</fullName>
    </submittedName>
</protein>
<organism evidence="5 6">
    <name type="scientific">Gordonia phage Rickmore</name>
    <dbReference type="NCBI Taxonomy" id="2507854"/>
    <lineage>
        <taxon>Viruses</taxon>
        <taxon>Duplodnaviria</taxon>
        <taxon>Heunggongvirae</taxon>
        <taxon>Uroviricota</taxon>
        <taxon>Caudoviricetes</taxon>
        <taxon>Deejayvirinae</taxon>
        <taxon>Kenoshavirus</taxon>
        <taxon>Kenoshavirus rickmore</taxon>
    </lineage>
</organism>
<accession>A0A410TB63</accession>
<feature type="region of interest" description="Disordered" evidence="3">
    <location>
        <begin position="190"/>
        <end position="227"/>
    </location>
</feature>
<dbReference type="GeneID" id="55613809"/>